<evidence type="ECO:0000313" key="1">
    <source>
        <dbReference type="EMBL" id="MDQ0320876.1"/>
    </source>
</evidence>
<dbReference type="Proteomes" id="UP001230207">
    <property type="component" value="Unassembled WGS sequence"/>
</dbReference>
<organism evidence="1 2">
    <name type="scientific">Pararhizobium capsulatum DSM 1112</name>
    <dbReference type="NCBI Taxonomy" id="1121113"/>
    <lineage>
        <taxon>Bacteria</taxon>
        <taxon>Pseudomonadati</taxon>
        <taxon>Pseudomonadota</taxon>
        <taxon>Alphaproteobacteria</taxon>
        <taxon>Hyphomicrobiales</taxon>
        <taxon>Rhizobiaceae</taxon>
        <taxon>Rhizobium/Agrobacterium group</taxon>
        <taxon>Pararhizobium</taxon>
    </lineage>
</organism>
<dbReference type="RefSeq" id="WP_307231007.1">
    <property type="nucleotide sequence ID" value="NZ_JAUSVF010000001.1"/>
</dbReference>
<sequence length="224" mass="24964">MPLRPNLLTEIDAALAGLPKANLNSASAGYDLYEAYIWALVLRAARNEGATIRFRDRHGNHPANFWFRTSPSNIFSPAHDYCHAEIDFPGRPLLEAHVGIFVAGRSHIAHECDVAVLYKSEADICRTSNVEPRSSKLVLAVECKYYLNSGIGIGLGRSFLGLLNDVYKGDRYFVGTAESPSVKTLFAAHRKNNELGLTPLNTRREARLVSRFETTFDHFKSSRP</sequence>
<proteinExistence type="predicted"/>
<name>A0ABU0BRJ9_9HYPH</name>
<comment type="caution">
    <text evidence="1">The sequence shown here is derived from an EMBL/GenBank/DDBJ whole genome shotgun (WGS) entry which is preliminary data.</text>
</comment>
<accession>A0ABU0BRJ9</accession>
<dbReference type="EMBL" id="JAUSVF010000001">
    <property type="protein sequence ID" value="MDQ0320876.1"/>
    <property type="molecule type" value="Genomic_DNA"/>
</dbReference>
<reference evidence="1 2" key="1">
    <citation type="submission" date="2023-07" db="EMBL/GenBank/DDBJ databases">
        <title>Genomic Encyclopedia of Type Strains, Phase IV (KMG-IV): sequencing the most valuable type-strain genomes for metagenomic binning, comparative biology and taxonomic classification.</title>
        <authorList>
            <person name="Goeker M."/>
        </authorList>
    </citation>
    <scope>NUCLEOTIDE SEQUENCE [LARGE SCALE GENOMIC DNA]</scope>
    <source>
        <strain evidence="1 2">DSM 1112</strain>
    </source>
</reference>
<protein>
    <recommendedName>
        <fullName evidence="3">Restriction endonuclease</fullName>
    </recommendedName>
</protein>
<evidence type="ECO:0000313" key="2">
    <source>
        <dbReference type="Proteomes" id="UP001230207"/>
    </source>
</evidence>
<gene>
    <name evidence="1" type="ORF">QO002_003014</name>
</gene>
<evidence type="ECO:0008006" key="3">
    <source>
        <dbReference type="Google" id="ProtNLM"/>
    </source>
</evidence>
<keyword evidence="2" id="KW-1185">Reference proteome</keyword>